<accession>A0A9D4U0B4</accession>
<reference evidence="7" key="1">
    <citation type="submission" date="2021-01" db="EMBL/GenBank/DDBJ databases">
        <title>Adiantum capillus-veneris genome.</title>
        <authorList>
            <person name="Fang Y."/>
            <person name="Liao Q."/>
        </authorList>
    </citation>
    <scope>NUCLEOTIDE SEQUENCE</scope>
    <source>
        <strain evidence="7">H3</strain>
        <tissue evidence="7">Leaf</tissue>
    </source>
</reference>
<dbReference type="AlphaFoldDB" id="A0A9D4U0B4"/>
<dbReference type="PANTHER" id="PTHR11266:SF18">
    <property type="entry name" value="OS12G0508100 PROTEIN"/>
    <property type="match status" value="1"/>
</dbReference>
<dbReference type="InterPro" id="IPR007248">
    <property type="entry name" value="Mpv17_PMP22"/>
</dbReference>
<evidence type="ECO:0000256" key="3">
    <source>
        <dbReference type="ARBA" id="ARBA00022692"/>
    </source>
</evidence>
<evidence type="ECO:0000313" key="8">
    <source>
        <dbReference type="Proteomes" id="UP000886520"/>
    </source>
</evidence>
<evidence type="ECO:0000256" key="1">
    <source>
        <dbReference type="ARBA" id="ARBA00004141"/>
    </source>
</evidence>
<comment type="caution">
    <text evidence="7">The sequence shown here is derived from an EMBL/GenBank/DDBJ whole genome shotgun (WGS) entry which is preliminary data.</text>
</comment>
<proteinExistence type="inferred from homology"/>
<evidence type="ECO:0000256" key="2">
    <source>
        <dbReference type="ARBA" id="ARBA00006824"/>
    </source>
</evidence>
<comment type="similarity">
    <text evidence="2 6">Belongs to the peroxisomal membrane protein PXMP2/4 family.</text>
</comment>
<evidence type="ECO:0000256" key="6">
    <source>
        <dbReference type="RuleBase" id="RU363053"/>
    </source>
</evidence>
<dbReference type="Pfam" id="PF04117">
    <property type="entry name" value="Mpv17_PMP22"/>
    <property type="match status" value="1"/>
</dbReference>
<keyword evidence="5 6" id="KW-0472">Membrane</keyword>
<keyword evidence="4 6" id="KW-1133">Transmembrane helix</keyword>
<keyword evidence="3 6" id="KW-0812">Transmembrane</keyword>
<dbReference type="PANTHER" id="PTHR11266">
    <property type="entry name" value="PEROXISOMAL MEMBRANE PROTEIN 2, PXMP2 MPV17"/>
    <property type="match status" value="1"/>
</dbReference>
<feature type="transmembrane region" description="Helical" evidence="6">
    <location>
        <begin position="104"/>
        <end position="123"/>
    </location>
</feature>
<protein>
    <submittedName>
        <fullName evidence="7">Uncharacterized protein</fullName>
    </submittedName>
</protein>
<gene>
    <name evidence="7" type="ORF">GOP47_0025515</name>
</gene>
<organism evidence="7 8">
    <name type="scientific">Adiantum capillus-veneris</name>
    <name type="common">Maidenhair fern</name>
    <dbReference type="NCBI Taxonomy" id="13818"/>
    <lineage>
        <taxon>Eukaryota</taxon>
        <taxon>Viridiplantae</taxon>
        <taxon>Streptophyta</taxon>
        <taxon>Embryophyta</taxon>
        <taxon>Tracheophyta</taxon>
        <taxon>Polypodiopsida</taxon>
        <taxon>Polypodiidae</taxon>
        <taxon>Polypodiales</taxon>
        <taxon>Pteridineae</taxon>
        <taxon>Pteridaceae</taxon>
        <taxon>Vittarioideae</taxon>
        <taxon>Adiantum</taxon>
    </lineage>
</organism>
<evidence type="ECO:0000313" key="7">
    <source>
        <dbReference type="EMBL" id="KAI5059196.1"/>
    </source>
</evidence>
<dbReference type="Proteomes" id="UP000886520">
    <property type="component" value="Chromosome 25"/>
</dbReference>
<feature type="transmembrane region" description="Helical" evidence="6">
    <location>
        <begin position="144"/>
        <end position="161"/>
    </location>
</feature>
<dbReference type="GO" id="GO:0005737">
    <property type="term" value="C:cytoplasm"/>
    <property type="evidence" value="ECO:0007669"/>
    <property type="project" value="TreeGrafter"/>
</dbReference>
<name>A0A9D4U0B4_ADICA</name>
<dbReference type="OrthoDB" id="430207at2759"/>
<comment type="subcellular location">
    <subcellularLocation>
        <location evidence="1">Membrane</location>
        <topology evidence="1">Multi-pass membrane protein</topology>
    </subcellularLocation>
</comment>
<sequence>MLRQAGVRACRTLVGRLHSKGFQHTFSIPRQPVRYCSASHGLPPPRRTIAQLYLHMLAKRPILTKSVTASTIYFFADIASQGIGRYQSERPEEVQWDTPRTLRMVAAGFFMSGPTLHVWFNFVSKLIPTRDLFSTFKKMAMGQLIYGPIFTVVFFSLNAFVQGESPDEIFSRLKRDFVPTIRSGLMYWPICDFITYRYVPVHLQPLVSNSFSFLWTIYFTYMACSRKVEIVC</sequence>
<dbReference type="GO" id="GO:0016020">
    <property type="term" value="C:membrane"/>
    <property type="evidence" value="ECO:0007669"/>
    <property type="project" value="UniProtKB-SubCell"/>
</dbReference>
<keyword evidence="8" id="KW-1185">Reference proteome</keyword>
<evidence type="ECO:0000256" key="4">
    <source>
        <dbReference type="ARBA" id="ARBA00022989"/>
    </source>
</evidence>
<dbReference type="EMBL" id="JABFUD020000025">
    <property type="protein sequence ID" value="KAI5059196.1"/>
    <property type="molecule type" value="Genomic_DNA"/>
</dbReference>
<evidence type="ECO:0000256" key="5">
    <source>
        <dbReference type="ARBA" id="ARBA00023136"/>
    </source>
</evidence>